<evidence type="ECO:0000256" key="3">
    <source>
        <dbReference type="ARBA" id="ARBA00023015"/>
    </source>
</evidence>
<dbReference type="OrthoDB" id="9802426at2"/>
<keyword evidence="11" id="KW-1185">Reference proteome</keyword>
<evidence type="ECO:0000256" key="4">
    <source>
        <dbReference type="ARBA" id="ARBA00023125"/>
    </source>
</evidence>
<dbReference type="CDD" id="cd00383">
    <property type="entry name" value="trans_reg_C"/>
    <property type="match status" value="1"/>
</dbReference>
<keyword evidence="1 6" id="KW-0597">Phosphoprotein</keyword>
<evidence type="ECO:0000259" key="9">
    <source>
        <dbReference type="PROSITE" id="PS51755"/>
    </source>
</evidence>
<organism evidence="10 11">
    <name type="scientific">Thiocapsa roseopersicina</name>
    <dbReference type="NCBI Taxonomy" id="1058"/>
    <lineage>
        <taxon>Bacteria</taxon>
        <taxon>Pseudomonadati</taxon>
        <taxon>Pseudomonadota</taxon>
        <taxon>Gammaproteobacteria</taxon>
        <taxon>Chromatiales</taxon>
        <taxon>Chromatiaceae</taxon>
        <taxon>Thiocapsa</taxon>
    </lineage>
</organism>
<gene>
    <name evidence="10" type="ORF">SAMN05421783_1022</name>
</gene>
<dbReference type="PROSITE" id="PS51755">
    <property type="entry name" value="OMPR_PHOB"/>
    <property type="match status" value="1"/>
</dbReference>
<dbReference type="InterPro" id="IPR001789">
    <property type="entry name" value="Sig_transdc_resp-reg_receiver"/>
</dbReference>
<reference evidence="11" key="1">
    <citation type="submission" date="2016-10" db="EMBL/GenBank/DDBJ databases">
        <authorList>
            <person name="Varghese N."/>
            <person name="Submissions S."/>
        </authorList>
    </citation>
    <scope>NUCLEOTIDE SEQUENCE [LARGE SCALE GENOMIC DNA]</scope>
    <source>
        <strain evidence="11">DSM 217</strain>
    </source>
</reference>
<dbReference type="InterPro" id="IPR039420">
    <property type="entry name" value="WalR-like"/>
</dbReference>
<dbReference type="GO" id="GO:0000156">
    <property type="term" value="F:phosphorelay response regulator activity"/>
    <property type="evidence" value="ECO:0007669"/>
    <property type="project" value="TreeGrafter"/>
</dbReference>
<evidence type="ECO:0000256" key="6">
    <source>
        <dbReference type="PROSITE-ProRule" id="PRU00169"/>
    </source>
</evidence>
<feature type="DNA-binding region" description="OmpR/PhoB-type" evidence="7">
    <location>
        <begin position="129"/>
        <end position="225"/>
    </location>
</feature>
<keyword evidence="3" id="KW-0805">Transcription regulation</keyword>
<dbReference type="SUPFAM" id="SSF52172">
    <property type="entry name" value="CheY-like"/>
    <property type="match status" value="1"/>
</dbReference>
<dbReference type="GO" id="GO:0000976">
    <property type="term" value="F:transcription cis-regulatory region binding"/>
    <property type="evidence" value="ECO:0007669"/>
    <property type="project" value="TreeGrafter"/>
</dbReference>
<dbReference type="STRING" id="1058.SAMN05421783_1022"/>
<dbReference type="Proteomes" id="UP000198816">
    <property type="component" value="Unassembled WGS sequence"/>
</dbReference>
<evidence type="ECO:0000256" key="7">
    <source>
        <dbReference type="PROSITE-ProRule" id="PRU01091"/>
    </source>
</evidence>
<dbReference type="GO" id="GO:0006355">
    <property type="term" value="P:regulation of DNA-templated transcription"/>
    <property type="evidence" value="ECO:0007669"/>
    <property type="project" value="InterPro"/>
</dbReference>
<evidence type="ECO:0000256" key="5">
    <source>
        <dbReference type="ARBA" id="ARBA00023163"/>
    </source>
</evidence>
<dbReference type="Gene3D" id="3.40.50.2300">
    <property type="match status" value="1"/>
</dbReference>
<accession>A0A1H2RF07</accession>
<evidence type="ECO:0000313" key="11">
    <source>
        <dbReference type="Proteomes" id="UP000198816"/>
    </source>
</evidence>
<proteinExistence type="predicted"/>
<name>A0A1H2RF07_THIRO</name>
<dbReference type="Gene3D" id="1.10.10.10">
    <property type="entry name" value="Winged helix-like DNA-binding domain superfamily/Winged helix DNA-binding domain"/>
    <property type="match status" value="1"/>
</dbReference>
<dbReference type="InterPro" id="IPR036388">
    <property type="entry name" value="WH-like_DNA-bd_sf"/>
</dbReference>
<dbReference type="InterPro" id="IPR001867">
    <property type="entry name" value="OmpR/PhoB-type_DNA-bd"/>
</dbReference>
<evidence type="ECO:0000259" key="8">
    <source>
        <dbReference type="PROSITE" id="PS50110"/>
    </source>
</evidence>
<dbReference type="AlphaFoldDB" id="A0A1H2RF07"/>
<dbReference type="RefSeq" id="WP_093027898.1">
    <property type="nucleotide sequence ID" value="NZ_FNNZ01000002.1"/>
</dbReference>
<dbReference type="EMBL" id="FNNZ01000002">
    <property type="protein sequence ID" value="SDW18032.1"/>
    <property type="molecule type" value="Genomic_DNA"/>
</dbReference>
<dbReference type="PANTHER" id="PTHR48111">
    <property type="entry name" value="REGULATOR OF RPOS"/>
    <property type="match status" value="1"/>
</dbReference>
<evidence type="ECO:0000256" key="2">
    <source>
        <dbReference type="ARBA" id="ARBA00023012"/>
    </source>
</evidence>
<keyword evidence="5" id="KW-0804">Transcription</keyword>
<sequence length="229" mass="24902">MNILLVEDEARVADFVQRGLKAEGWSVSVASTGESALVMIADAGFDVIVLDLMLPGISGQDVCRRLRAKKNRTPILMLSALADVEDRVAGLRMGADDYLPKPFDFDELMARIEALARRSGGFAETAASPEVLTSGALSFDTGSLEVRCGDTPINLTPKERDLVKLFLSSPRKILSRERILSTLWGISQDPQTNVVDVYIGRLRKKLGPCGESIETVRGAGYRYTENGPG</sequence>
<keyword evidence="4 7" id="KW-0238">DNA-binding</keyword>
<dbReference type="FunFam" id="3.40.50.2300:FF:000001">
    <property type="entry name" value="DNA-binding response regulator PhoB"/>
    <property type="match status" value="1"/>
</dbReference>
<dbReference type="PANTHER" id="PTHR48111:SF22">
    <property type="entry name" value="REGULATOR OF RPOS"/>
    <property type="match status" value="1"/>
</dbReference>
<dbReference type="Gene3D" id="6.10.250.690">
    <property type="match status" value="1"/>
</dbReference>
<keyword evidence="2" id="KW-0902">Two-component regulatory system</keyword>
<dbReference type="GO" id="GO:0032993">
    <property type="term" value="C:protein-DNA complex"/>
    <property type="evidence" value="ECO:0007669"/>
    <property type="project" value="TreeGrafter"/>
</dbReference>
<dbReference type="Pfam" id="PF00486">
    <property type="entry name" value="Trans_reg_C"/>
    <property type="match status" value="1"/>
</dbReference>
<dbReference type="InterPro" id="IPR011006">
    <property type="entry name" value="CheY-like_superfamily"/>
</dbReference>
<dbReference type="PROSITE" id="PS50110">
    <property type="entry name" value="RESPONSE_REGULATORY"/>
    <property type="match status" value="1"/>
</dbReference>
<dbReference type="SMART" id="SM00448">
    <property type="entry name" value="REC"/>
    <property type="match status" value="1"/>
</dbReference>
<evidence type="ECO:0000313" key="10">
    <source>
        <dbReference type="EMBL" id="SDW18032.1"/>
    </source>
</evidence>
<feature type="modified residue" description="4-aspartylphosphate" evidence="6">
    <location>
        <position position="51"/>
    </location>
</feature>
<feature type="domain" description="OmpR/PhoB-type" evidence="9">
    <location>
        <begin position="129"/>
        <end position="225"/>
    </location>
</feature>
<dbReference type="SUPFAM" id="SSF46894">
    <property type="entry name" value="C-terminal effector domain of the bipartite response regulators"/>
    <property type="match status" value="1"/>
</dbReference>
<dbReference type="Pfam" id="PF00072">
    <property type="entry name" value="Response_reg"/>
    <property type="match status" value="1"/>
</dbReference>
<dbReference type="InterPro" id="IPR016032">
    <property type="entry name" value="Sig_transdc_resp-reg_C-effctor"/>
</dbReference>
<evidence type="ECO:0000256" key="1">
    <source>
        <dbReference type="ARBA" id="ARBA00022553"/>
    </source>
</evidence>
<feature type="domain" description="Response regulatory" evidence="8">
    <location>
        <begin position="2"/>
        <end position="116"/>
    </location>
</feature>
<protein>
    <submittedName>
        <fullName evidence="10">DNA-binding response regulator, OmpR family, contains REC and winged-helix (WHTH) domain</fullName>
    </submittedName>
</protein>
<dbReference type="GO" id="GO:0005829">
    <property type="term" value="C:cytosol"/>
    <property type="evidence" value="ECO:0007669"/>
    <property type="project" value="TreeGrafter"/>
</dbReference>
<dbReference type="SMART" id="SM00862">
    <property type="entry name" value="Trans_reg_C"/>
    <property type="match status" value="1"/>
</dbReference>